<dbReference type="AlphaFoldDB" id="G0PB83"/>
<dbReference type="InterPro" id="IPR051428">
    <property type="entry name" value="Sphingo_Act-Surfact_Prot"/>
</dbReference>
<organism evidence="6">
    <name type="scientific">Caenorhabditis brenneri</name>
    <name type="common">Nematode worm</name>
    <dbReference type="NCBI Taxonomy" id="135651"/>
    <lineage>
        <taxon>Eukaryota</taxon>
        <taxon>Metazoa</taxon>
        <taxon>Ecdysozoa</taxon>
        <taxon>Nematoda</taxon>
        <taxon>Chromadorea</taxon>
        <taxon>Rhabditida</taxon>
        <taxon>Rhabditina</taxon>
        <taxon>Rhabditomorpha</taxon>
        <taxon>Rhabditoidea</taxon>
        <taxon>Rhabditidae</taxon>
        <taxon>Peloderinae</taxon>
        <taxon>Caenorhabditis</taxon>
    </lineage>
</organism>
<evidence type="ECO:0000256" key="2">
    <source>
        <dbReference type="ARBA" id="ARBA00023180"/>
    </source>
</evidence>
<dbReference type="InParanoid" id="G0PB83"/>
<dbReference type="InterPro" id="IPR011001">
    <property type="entry name" value="Saposin-like"/>
</dbReference>
<dbReference type="HOGENOM" id="CLU_031495_0_0_1"/>
<dbReference type="InterPro" id="IPR008138">
    <property type="entry name" value="SapB_2"/>
</dbReference>
<feature type="signal peptide" evidence="3">
    <location>
        <begin position="1"/>
        <end position="17"/>
    </location>
</feature>
<dbReference type="Pfam" id="PF03489">
    <property type="entry name" value="SapB_2"/>
    <property type="match status" value="3"/>
</dbReference>
<dbReference type="FunCoup" id="G0PB83">
    <property type="interactions" value="194"/>
</dbReference>
<protein>
    <recommendedName>
        <fullName evidence="4">Saposin B-type domain-containing protein</fullName>
    </recommendedName>
</protein>
<dbReference type="GO" id="GO:0005764">
    <property type="term" value="C:lysosome"/>
    <property type="evidence" value="ECO:0007669"/>
    <property type="project" value="InterPro"/>
</dbReference>
<reference evidence="6" key="1">
    <citation type="submission" date="2011-07" db="EMBL/GenBank/DDBJ databases">
        <authorList>
            <consortium name="Caenorhabditis brenneri Sequencing and Analysis Consortium"/>
            <person name="Wilson R.K."/>
        </authorList>
    </citation>
    <scope>NUCLEOTIDE SEQUENCE [LARGE SCALE GENOMIC DNA]</scope>
    <source>
        <strain evidence="6">PB2801</strain>
    </source>
</reference>
<evidence type="ECO:0000256" key="1">
    <source>
        <dbReference type="ARBA" id="ARBA00023157"/>
    </source>
</evidence>
<dbReference type="Proteomes" id="UP000008068">
    <property type="component" value="Unassembled WGS sequence"/>
</dbReference>
<feature type="domain" description="Saposin B-type" evidence="4">
    <location>
        <begin position="427"/>
        <end position="508"/>
    </location>
</feature>
<feature type="domain" description="Saposin B-type" evidence="4">
    <location>
        <begin position="257"/>
        <end position="338"/>
    </location>
</feature>
<feature type="chain" id="PRO_5003406081" description="Saposin B-type domain-containing protein" evidence="3">
    <location>
        <begin position="18"/>
        <end position="606"/>
    </location>
</feature>
<evidence type="ECO:0000259" key="4">
    <source>
        <dbReference type="PROSITE" id="PS50015"/>
    </source>
</evidence>
<keyword evidence="6" id="KW-1185">Reference proteome</keyword>
<name>G0PB83_CAEBE</name>
<evidence type="ECO:0000256" key="3">
    <source>
        <dbReference type="SAM" id="SignalP"/>
    </source>
</evidence>
<dbReference type="PANTHER" id="PTHR11480:SF3">
    <property type="entry name" value="BCDNA.GH08312"/>
    <property type="match status" value="1"/>
</dbReference>
<keyword evidence="3" id="KW-0732">Signal</keyword>
<proteinExistence type="predicted"/>
<dbReference type="InterPro" id="IPR008373">
    <property type="entry name" value="Saposin"/>
</dbReference>
<dbReference type="PANTHER" id="PTHR11480">
    <property type="entry name" value="SAPOSIN-RELATED"/>
    <property type="match status" value="1"/>
</dbReference>
<dbReference type="InterPro" id="IPR008139">
    <property type="entry name" value="SaposinB_dom"/>
</dbReference>
<feature type="domain" description="Saposin B-type" evidence="4">
    <location>
        <begin position="35"/>
        <end position="114"/>
    </location>
</feature>
<dbReference type="SMART" id="SM00741">
    <property type="entry name" value="SapB"/>
    <property type="match status" value="4"/>
</dbReference>
<evidence type="ECO:0000313" key="5">
    <source>
        <dbReference type="EMBL" id="EGT50256.1"/>
    </source>
</evidence>
<keyword evidence="2" id="KW-0325">Glycoprotein</keyword>
<accession>G0PB83</accession>
<dbReference type="Gene3D" id="1.10.225.10">
    <property type="entry name" value="Saposin-like"/>
    <property type="match status" value="4"/>
</dbReference>
<sequence length="606" mass="67970">MKTLILALALFATTALAYSKQSMLESNRVMSDAIQSSSCDECQLVVKKFSDAAQDPKKIEELKIVLGMMCRETSYAEECRLFVSQLDKFIDKLQPYLKDAKAFCARLHICSNKKIDAFRRILLEMVKRAEKIYSVPGIVCDECEFVVKELKTVVEDKKSQAEARDFLRENVCKSLGQYRGFCDLVVDEYLPQFIQELDAILADPHQVCVDIKACNAGDGFKARKYVEYSDEDKEKVENEVETFWNGLTMKNNKGQVLAMSCFECKFVVDDMQQDMIGNRKKLSDDVRDFACYHIVTANMTASCIDFLDLYLPTVIQMTIEQVTPEGVCQANKCCPKDSVSALRDFSFSDIQFQKCSTMVALEAYMTSNLVGSPVEKFLENSLTDSICSHSISYFKATCQQIMSSVSPRLVSLTAVLAQQNKFSKAVLAMSCFECKFVVDDMQQDMIGNRKKLSDDVRDFACYHIVTANMTASCIDFLDLYLPTVIQMTIEQVTPEGVCQANKCCPKDSVSALRDFSFSDIQFQKCSTMVALEAYMTSNLVGSPVEKFLENSLTDSICSHSISYFKATCQQIMSSVSPRLVSLTAVLAQQNKFTQLLIVLLSSAVSA</sequence>
<dbReference type="EMBL" id="GL380204">
    <property type="protein sequence ID" value="EGT50256.1"/>
    <property type="molecule type" value="Genomic_DNA"/>
</dbReference>
<gene>
    <name evidence="5" type="ORF">CAEBREN_25530</name>
</gene>
<dbReference type="GO" id="GO:0016020">
    <property type="term" value="C:membrane"/>
    <property type="evidence" value="ECO:0007669"/>
    <property type="project" value="GOC"/>
</dbReference>
<feature type="domain" description="Saposin B-type" evidence="4">
    <location>
        <begin position="136"/>
        <end position="218"/>
    </location>
</feature>
<evidence type="ECO:0000313" key="6">
    <source>
        <dbReference type="Proteomes" id="UP000008068"/>
    </source>
</evidence>
<dbReference type="STRING" id="135651.G0PB83"/>
<dbReference type="OrthoDB" id="69496at2759"/>
<dbReference type="eggNOG" id="KOG1340">
    <property type="taxonomic scope" value="Eukaryota"/>
</dbReference>
<dbReference type="OMA" id="DICVHAG"/>
<dbReference type="PROSITE" id="PS50015">
    <property type="entry name" value="SAP_B"/>
    <property type="match status" value="4"/>
</dbReference>
<dbReference type="SUPFAM" id="SSF47862">
    <property type="entry name" value="Saposin"/>
    <property type="match status" value="4"/>
</dbReference>
<keyword evidence="1" id="KW-1015">Disulfide bond</keyword>
<dbReference type="PRINTS" id="PR01797">
    <property type="entry name" value="SAPOSIN"/>
</dbReference>
<dbReference type="GO" id="GO:0006665">
    <property type="term" value="P:sphingolipid metabolic process"/>
    <property type="evidence" value="ECO:0007669"/>
    <property type="project" value="InterPro"/>
</dbReference>